<evidence type="ECO:0000256" key="3">
    <source>
        <dbReference type="ARBA" id="ARBA00022692"/>
    </source>
</evidence>
<feature type="transmembrane region" description="Helical" evidence="6">
    <location>
        <begin position="141"/>
        <end position="161"/>
    </location>
</feature>
<accession>A0AAE4Z7K3</accession>
<dbReference type="Proteomes" id="UP000702544">
    <property type="component" value="Unassembled WGS sequence"/>
</dbReference>
<dbReference type="Pfam" id="PF09335">
    <property type="entry name" value="VTT_dom"/>
    <property type="match status" value="1"/>
</dbReference>
<comment type="subcellular location">
    <subcellularLocation>
        <location evidence="1">Cell membrane</location>
        <topology evidence="1">Multi-pass membrane protein</topology>
    </subcellularLocation>
</comment>
<feature type="transmembrane region" description="Helical" evidence="6">
    <location>
        <begin position="167"/>
        <end position="186"/>
    </location>
</feature>
<comment type="caution">
    <text evidence="8">The sequence shown here is derived from an EMBL/GenBank/DDBJ whole genome shotgun (WGS) entry which is preliminary data.</text>
</comment>
<evidence type="ECO:0000256" key="6">
    <source>
        <dbReference type="SAM" id="Phobius"/>
    </source>
</evidence>
<keyword evidence="2" id="KW-1003">Cell membrane</keyword>
<evidence type="ECO:0000256" key="1">
    <source>
        <dbReference type="ARBA" id="ARBA00004651"/>
    </source>
</evidence>
<dbReference type="PANTHER" id="PTHR42709">
    <property type="entry name" value="ALKALINE PHOSPHATASE LIKE PROTEIN"/>
    <property type="match status" value="1"/>
</dbReference>
<gene>
    <name evidence="8" type="ORF">GWO12_08995</name>
</gene>
<proteinExistence type="predicted"/>
<organism evidence="8 9">
    <name type="scientific">Candidatus Kutchimonas denitrificans</name>
    <dbReference type="NCBI Taxonomy" id="3056748"/>
    <lineage>
        <taxon>Bacteria</taxon>
        <taxon>Pseudomonadati</taxon>
        <taxon>Gemmatimonadota</taxon>
        <taxon>Gemmatimonadia</taxon>
        <taxon>Candidatus Palauibacterales</taxon>
        <taxon>Candidatus Palauibacteraceae</taxon>
        <taxon>Candidatus Kutchimonas</taxon>
    </lineage>
</organism>
<evidence type="ECO:0000256" key="5">
    <source>
        <dbReference type="ARBA" id="ARBA00023136"/>
    </source>
</evidence>
<feature type="domain" description="VTT" evidence="7">
    <location>
        <begin position="57"/>
        <end position="182"/>
    </location>
</feature>
<dbReference type="InterPro" id="IPR032816">
    <property type="entry name" value="VTT_dom"/>
</dbReference>
<evidence type="ECO:0000313" key="8">
    <source>
        <dbReference type="EMBL" id="NIR75234.1"/>
    </source>
</evidence>
<keyword evidence="3 6" id="KW-0812">Transmembrane</keyword>
<name>A0AAE4Z7K3_9BACT</name>
<protein>
    <submittedName>
        <fullName evidence="8">DedA family protein</fullName>
    </submittedName>
</protein>
<evidence type="ECO:0000256" key="4">
    <source>
        <dbReference type="ARBA" id="ARBA00022989"/>
    </source>
</evidence>
<dbReference type="AlphaFoldDB" id="A0AAE4Z7K3"/>
<evidence type="ECO:0000256" key="2">
    <source>
        <dbReference type="ARBA" id="ARBA00022475"/>
    </source>
</evidence>
<reference evidence="8 9" key="1">
    <citation type="submission" date="2020-01" db="EMBL/GenBank/DDBJ databases">
        <title>Genomes assembled from Gulf of Kutch pelagic sediment metagenomes.</title>
        <authorList>
            <person name="Chandrashekar M."/>
            <person name="Mahajan M.S."/>
            <person name="Dave K.J."/>
            <person name="Vatsa P."/>
            <person name="Nathani N.M."/>
        </authorList>
    </citation>
    <scope>NUCLEOTIDE SEQUENCE [LARGE SCALE GENOMIC DNA]</scope>
    <source>
        <strain evidence="8">KS3-K002</strain>
    </source>
</reference>
<feature type="transmembrane region" description="Helical" evidence="6">
    <location>
        <begin position="198"/>
        <end position="219"/>
    </location>
</feature>
<dbReference type="InterPro" id="IPR051311">
    <property type="entry name" value="DedA_domain"/>
</dbReference>
<evidence type="ECO:0000259" key="7">
    <source>
        <dbReference type="Pfam" id="PF09335"/>
    </source>
</evidence>
<dbReference type="PANTHER" id="PTHR42709:SF6">
    <property type="entry name" value="UNDECAPRENYL PHOSPHATE TRANSPORTER A"/>
    <property type="match status" value="1"/>
</dbReference>
<keyword evidence="4 6" id="KW-1133">Transmembrane helix</keyword>
<evidence type="ECO:0000313" key="9">
    <source>
        <dbReference type="Proteomes" id="UP000702544"/>
    </source>
</evidence>
<sequence length="236" mass="25903">MAPEVAIHVCTLATSGDWLVQVDEIDAVVRTLGSIAPGWVYLVVALGVAVENFFPPIPADTFVVLGAFLSAEGRVTGSGVFLATWSMNTATALISYGVSRRWGRSVLDTRPGRWILRPRQLERLAALYNAHGSKIIFFSRFLPAFRALVPVFAGISHLAFWRTALPIALASAIWYGVLVIAGGVLGKNWRVILETLDNVNTLLWIVASIVAIAAIFWWWRTRHQPHEADGEEGVEV</sequence>
<dbReference type="GO" id="GO:0005886">
    <property type="term" value="C:plasma membrane"/>
    <property type="evidence" value="ECO:0007669"/>
    <property type="project" value="UniProtKB-SubCell"/>
</dbReference>
<keyword evidence="5 6" id="KW-0472">Membrane</keyword>
<dbReference type="EMBL" id="JAACAK010000067">
    <property type="protein sequence ID" value="NIR75234.1"/>
    <property type="molecule type" value="Genomic_DNA"/>
</dbReference>